<dbReference type="PANTHER" id="PTHR18945">
    <property type="entry name" value="NEUROTRANSMITTER GATED ION CHANNEL"/>
    <property type="match status" value="1"/>
</dbReference>
<dbReference type="GO" id="GO:0016020">
    <property type="term" value="C:membrane"/>
    <property type="evidence" value="ECO:0007669"/>
    <property type="project" value="InterPro"/>
</dbReference>
<keyword evidence="2" id="KW-0472">Membrane</keyword>
<evidence type="ECO:0000313" key="4">
    <source>
        <dbReference type="EMBL" id="KAH3717736.1"/>
    </source>
</evidence>
<name>A0A9D4C608_DREPO</name>
<feature type="transmembrane region" description="Helical" evidence="2">
    <location>
        <begin position="202"/>
        <end position="226"/>
    </location>
</feature>
<feature type="compositionally biased region" description="Basic and acidic residues" evidence="1">
    <location>
        <begin position="251"/>
        <end position="264"/>
    </location>
</feature>
<dbReference type="SUPFAM" id="SSF90112">
    <property type="entry name" value="Neurotransmitter-gated ion-channel transmembrane pore"/>
    <property type="match status" value="1"/>
</dbReference>
<dbReference type="GO" id="GO:0004888">
    <property type="term" value="F:transmembrane signaling receptor activity"/>
    <property type="evidence" value="ECO:0007669"/>
    <property type="project" value="InterPro"/>
</dbReference>
<sequence length="274" mass="30736">MESGFNDSKGFNLEYYETNSEWDIVNTSWIVYRDKQDAAINFKMTLKRKPMYFMMSVLLPICMLSILNICVFMIPVHSGEKASYAVTVFLSFAVFLTIVSDTHPQNSESTPLITSFLVIQTTVSSLTTILALVFSRLESFADAKVPSPLVKLMKLMSCLPCLSHARKTKGNVVEPTEDSGNATDTPKKGPSVNVDWTDAVNFLDFLCFLLFSILFIMSIIVCFALATSKGRVYNVEFNYNSNGMYEQYDNNGRDDSANTDHSGDGDLDNSNEYY</sequence>
<dbReference type="GO" id="GO:0005216">
    <property type="term" value="F:monoatomic ion channel activity"/>
    <property type="evidence" value="ECO:0007669"/>
    <property type="project" value="InterPro"/>
</dbReference>
<reference evidence="4" key="1">
    <citation type="journal article" date="2019" name="bioRxiv">
        <title>The Genome of the Zebra Mussel, Dreissena polymorpha: A Resource for Invasive Species Research.</title>
        <authorList>
            <person name="McCartney M.A."/>
            <person name="Auch B."/>
            <person name="Kono T."/>
            <person name="Mallez S."/>
            <person name="Zhang Y."/>
            <person name="Obille A."/>
            <person name="Becker A."/>
            <person name="Abrahante J.E."/>
            <person name="Garbe J."/>
            <person name="Badalamenti J.P."/>
            <person name="Herman A."/>
            <person name="Mangelson H."/>
            <person name="Liachko I."/>
            <person name="Sullivan S."/>
            <person name="Sone E.D."/>
            <person name="Koren S."/>
            <person name="Silverstein K.A.T."/>
            <person name="Beckman K.B."/>
            <person name="Gohl D.M."/>
        </authorList>
    </citation>
    <scope>NUCLEOTIDE SEQUENCE</scope>
    <source>
        <strain evidence="4">Duluth1</strain>
        <tissue evidence="4">Whole animal</tissue>
    </source>
</reference>
<organism evidence="4 5">
    <name type="scientific">Dreissena polymorpha</name>
    <name type="common">Zebra mussel</name>
    <name type="synonym">Mytilus polymorpha</name>
    <dbReference type="NCBI Taxonomy" id="45954"/>
    <lineage>
        <taxon>Eukaryota</taxon>
        <taxon>Metazoa</taxon>
        <taxon>Spiralia</taxon>
        <taxon>Lophotrochozoa</taxon>
        <taxon>Mollusca</taxon>
        <taxon>Bivalvia</taxon>
        <taxon>Autobranchia</taxon>
        <taxon>Heteroconchia</taxon>
        <taxon>Euheterodonta</taxon>
        <taxon>Imparidentia</taxon>
        <taxon>Neoheterodontei</taxon>
        <taxon>Myida</taxon>
        <taxon>Dreissenoidea</taxon>
        <taxon>Dreissenidae</taxon>
        <taxon>Dreissena</taxon>
    </lineage>
</organism>
<keyword evidence="2" id="KW-1133">Transmembrane helix</keyword>
<dbReference type="EMBL" id="JAIWYP010000013">
    <property type="protein sequence ID" value="KAH3717736.1"/>
    <property type="molecule type" value="Genomic_DNA"/>
</dbReference>
<feature type="domain" description="Neurotransmitter-gated ion-channel transmembrane" evidence="3">
    <location>
        <begin position="58"/>
        <end position="129"/>
    </location>
</feature>
<feature type="region of interest" description="Disordered" evidence="1">
    <location>
        <begin position="248"/>
        <end position="274"/>
    </location>
</feature>
<reference evidence="4" key="2">
    <citation type="submission" date="2020-11" db="EMBL/GenBank/DDBJ databases">
        <authorList>
            <person name="McCartney M.A."/>
            <person name="Auch B."/>
            <person name="Kono T."/>
            <person name="Mallez S."/>
            <person name="Becker A."/>
            <person name="Gohl D.M."/>
            <person name="Silverstein K.A.T."/>
            <person name="Koren S."/>
            <person name="Bechman K.B."/>
            <person name="Herman A."/>
            <person name="Abrahante J.E."/>
            <person name="Garbe J."/>
        </authorList>
    </citation>
    <scope>NUCLEOTIDE SEQUENCE</scope>
    <source>
        <strain evidence="4">Duluth1</strain>
        <tissue evidence="4">Whole animal</tissue>
    </source>
</reference>
<feature type="transmembrane region" description="Helical" evidence="2">
    <location>
        <begin position="52"/>
        <end position="76"/>
    </location>
</feature>
<accession>A0A9D4C608</accession>
<protein>
    <recommendedName>
        <fullName evidence="3">Neurotransmitter-gated ion-channel transmembrane domain-containing protein</fullName>
    </recommendedName>
</protein>
<dbReference type="Pfam" id="PF02932">
    <property type="entry name" value="Neur_chan_memb"/>
    <property type="match status" value="1"/>
</dbReference>
<dbReference type="InterPro" id="IPR006201">
    <property type="entry name" value="Neur_channel"/>
</dbReference>
<feature type="region of interest" description="Disordered" evidence="1">
    <location>
        <begin position="170"/>
        <end position="190"/>
    </location>
</feature>
<keyword evidence="5" id="KW-1185">Reference proteome</keyword>
<evidence type="ECO:0000259" key="3">
    <source>
        <dbReference type="Pfam" id="PF02932"/>
    </source>
</evidence>
<dbReference type="AlphaFoldDB" id="A0A9D4C608"/>
<keyword evidence="2" id="KW-0812">Transmembrane</keyword>
<evidence type="ECO:0000256" key="2">
    <source>
        <dbReference type="SAM" id="Phobius"/>
    </source>
</evidence>
<dbReference type="Gene3D" id="1.20.58.390">
    <property type="entry name" value="Neurotransmitter-gated ion-channel transmembrane domain"/>
    <property type="match status" value="1"/>
</dbReference>
<gene>
    <name evidence="4" type="ORF">DPMN_060531</name>
</gene>
<dbReference type="CDD" id="cd19051">
    <property type="entry name" value="LGIC_TM_cation"/>
    <property type="match status" value="1"/>
</dbReference>
<dbReference type="InterPro" id="IPR006029">
    <property type="entry name" value="Neurotrans-gated_channel_TM"/>
</dbReference>
<proteinExistence type="predicted"/>
<evidence type="ECO:0000256" key="1">
    <source>
        <dbReference type="SAM" id="MobiDB-lite"/>
    </source>
</evidence>
<evidence type="ECO:0000313" key="5">
    <source>
        <dbReference type="Proteomes" id="UP000828390"/>
    </source>
</evidence>
<dbReference type="InterPro" id="IPR038050">
    <property type="entry name" value="Neuro_actylchol_rec"/>
</dbReference>
<feature type="compositionally biased region" description="Acidic residues" evidence="1">
    <location>
        <begin position="265"/>
        <end position="274"/>
    </location>
</feature>
<feature type="transmembrane region" description="Helical" evidence="2">
    <location>
        <begin position="82"/>
        <end position="100"/>
    </location>
</feature>
<dbReference type="Proteomes" id="UP000828390">
    <property type="component" value="Unassembled WGS sequence"/>
</dbReference>
<dbReference type="InterPro" id="IPR036719">
    <property type="entry name" value="Neuro-gated_channel_TM_sf"/>
</dbReference>
<comment type="caution">
    <text evidence="4">The sequence shown here is derived from an EMBL/GenBank/DDBJ whole genome shotgun (WGS) entry which is preliminary data.</text>
</comment>
<feature type="transmembrane region" description="Helical" evidence="2">
    <location>
        <begin position="112"/>
        <end position="134"/>
    </location>
</feature>